<evidence type="ECO:0000313" key="1">
    <source>
        <dbReference type="EMBL" id="KAJ8476478.1"/>
    </source>
</evidence>
<dbReference type="EMBL" id="JAQQAF010000006">
    <property type="protein sequence ID" value="KAJ8476478.1"/>
    <property type="molecule type" value="Genomic_DNA"/>
</dbReference>
<comment type="caution">
    <text evidence="1">The sequence shown here is derived from an EMBL/GenBank/DDBJ whole genome shotgun (WGS) entry which is preliminary data.</text>
</comment>
<protein>
    <submittedName>
        <fullName evidence="1">Uncharacterized protein</fullName>
    </submittedName>
</protein>
<name>A0AAV8QI88_ENSVE</name>
<dbReference type="Proteomes" id="UP001222027">
    <property type="component" value="Unassembled WGS sequence"/>
</dbReference>
<gene>
    <name evidence="1" type="ORF">OPV22_020205</name>
</gene>
<proteinExistence type="predicted"/>
<reference evidence="1 2" key="1">
    <citation type="submission" date="2022-12" db="EMBL/GenBank/DDBJ databases">
        <title>Chromosome-scale assembly of the Ensete ventricosum genome.</title>
        <authorList>
            <person name="Dussert Y."/>
            <person name="Stocks J."/>
            <person name="Wendawek A."/>
            <person name="Woldeyes F."/>
            <person name="Nichols R.A."/>
            <person name="Borrell J.S."/>
        </authorList>
    </citation>
    <scope>NUCLEOTIDE SEQUENCE [LARGE SCALE GENOMIC DNA]</scope>
    <source>
        <strain evidence="2">cv. Maze</strain>
        <tissue evidence="1">Seeds</tissue>
    </source>
</reference>
<evidence type="ECO:0000313" key="2">
    <source>
        <dbReference type="Proteomes" id="UP001222027"/>
    </source>
</evidence>
<organism evidence="1 2">
    <name type="scientific">Ensete ventricosum</name>
    <name type="common">Abyssinian banana</name>
    <name type="synonym">Musa ensete</name>
    <dbReference type="NCBI Taxonomy" id="4639"/>
    <lineage>
        <taxon>Eukaryota</taxon>
        <taxon>Viridiplantae</taxon>
        <taxon>Streptophyta</taxon>
        <taxon>Embryophyta</taxon>
        <taxon>Tracheophyta</taxon>
        <taxon>Spermatophyta</taxon>
        <taxon>Magnoliopsida</taxon>
        <taxon>Liliopsida</taxon>
        <taxon>Zingiberales</taxon>
        <taxon>Musaceae</taxon>
        <taxon>Ensete</taxon>
    </lineage>
</organism>
<dbReference type="AlphaFoldDB" id="A0AAV8QI88"/>
<accession>A0AAV8QI88</accession>
<sequence>MWAPERSGPPEATTSATDPCPFGVILVISFSPAIKRSLPLLGNIFLTLFRPCGRRSRQKNTGGADRKPGYRRSPIVLFRHNTGVIGAPAEVFFGSRELMFFFLFPTLEASSNPRLRLEGCSLVASLGPSLPSPSARLSHPLRARWRSSRRPRSRKVCC</sequence>
<keyword evidence="2" id="KW-1185">Reference proteome</keyword>